<sequence length="828" mass="93671">MLEARELLLVAHMFYFVVSVVNLVMLCFVILVVKKGAFGYEHVPNGDDLPDGEVPGDTPSQSDCLGGDVATSAASGDTHRHEEQADVPQMVNESSSNTDTNLTVAASEHVSEPSNSLPDQGHPRGLGPFETNRTRQRVTNVEAPRAGRQPPVDILWTPDLVDVNLDCFFSDEEKQSRDTFTKLIRQHQHDILTSRTGKLPHITVKLAHIQHRATALEGLNVNGEVRILIVGLRTKKSRRQFHTFWMRPENKHYVPFKLCYAPEAGAIFPAAVATCALKEIRDTTLCGRLIVIRSSNLGPRTSTVGGLLKIEDQFFALTTSHMPEDSDQMLENDNKRTTEKHSGTVLVFDDEAFERDWNDLDEALLSNSDDEVDDSDTQAGDPYVLDDDGDEREEVGRHSSHDMTIDGDYVMFQVSEERMRAGEDWQLVPVDLEHLLPNKIPEKGRMGPPWENPYIEDFCNELSGLFKNNLGSARKVWVISGMGDFRSSWMCPNSSQMISPDGTEREVWTLEFDQQDLKAGDSGSWVVDHTHRQLLGIVVARSLGVGYIVSFASVRQDIEKRMRLKVKGVELPDRFESRIRLNPSNTNIGRGSRRSVQVDVPRERYNVEDLNVANVRVHSGQYLHYVIPIAVCYMAFVFSMNFGREYSPRSQLFGQVLALPILELGLWVISEVYFYCRTMTPERQNIREHFRQAFYDSFLVVVIAACLGASGAHLARSYFPSVILRIPETPGIMRVLRAIRKMIHDVIEAMKTIDTLTKEIDRAAKNAKGILPSGYDIHGWYQRVLHRIEEVVHEIRQRIYRYLNIFNIFGAVNNIGNAINWLGNNVRI</sequence>
<reference evidence="3 4" key="1">
    <citation type="submission" date="2019-12" db="EMBL/GenBank/DDBJ databases">
        <title>A genome sequence resource for the geographically widespread anthracnose pathogen Colletotrichum asianum.</title>
        <authorList>
            <person name="Meng Y."/>
        </authorList>
    </citation>
    <scope>NUCLEOTIDE SEQUENCE [LARGE SCALE GENOMIC DNA]</scope>
    <source>
        <strain evidence="3 4">ICMP 18580</strain>
    </source>
</reference>
<keyword evidence="2" id="KW-0812">Transmembrane</keyword>
<keyword evidence="2" id="KW-0472">Membrane</keyword>
<evidence type="ECO:0000313" key="4">
    <source>
        <dbReference type="Proteomes" id="UP000434172"/>
    </source>
</evidence>
<proteinExistence type="predicted"/>
<comment type="caution">
    <text evidence="3">The sequence shown here is derived from an EMBL/GenBank/DDBJ whole genome shotgun (WGS) entry which is preliminary data.</text>
</comment>
<evidence type="ECO:0000256" key="1">
    <source>
        <dbReference type="SAM" id="MobiDB-lite"/>
    </source>
</evidence>
<feature type="transmembrane region" description="Helical" evidence="2">
    <location>
        <begin position="622"/>
        <end position="640"/>
    </location>
</feature>
<keyword evidence="4" id="KW-1185">Reference proteome</keyword>
<feature type="region of interest" description="Disordered" evidence="1">
    <location>
        <begin position="46"/>
        <end position="130"/>
    </location>
</feature>
<feature type="compositionally biased region" description="Polar residues" evidence="1">
    <location>
        <begin position="91"/>
        <end position="104"/>
    </location>
</feature>
<feature type="transmembrane region" description="Helical" evidence="2">
    <location>
        <begin position="652"/>
        <end position="676"/>
    </location>
</feature>
<dbReference type="AlphaFoldDB" id="A0A8H3W4N4"/>
<dbReference type="Proteomes" id="UP000434172">
    <property type="component" value="Unassembled WGS sequence"/>
</dbReference>
<feature type="region of interest" description="Disordered" evidence="1">
    <location>
        <begin position="366"/>
        <end position="399"/>
    </location>
</feature>
<evidence type="ECO:0000256" key="2">
    <source>
        <dbReference type="SAM" id="Phobius"/>
    </source>
</evidence>
<dbReference type="OrthoDB" id="4850608at2759"/>
<organism evidence="3 4">
    <name type="scientific">Colletotrichum asianum</name>
    <dbReference type="NCBI Taxonomy" id="702518"/>
    <lineage>
        <taxon>Eukaryota</taxon>
        <taxon>Fungi</taxon>
        <taxon>Dikarya</taxon>
        <taxon>Ascomycota</taxon>
        <taxon>Pezizomycotina</taxon>
        <taxon>Sordariomycetes</taxon>
        <taxon>Hypocreomycetidae</taxon>
        <taxon>Glomerellales</taxon>
        <taxon>Glomerellaceae</taxon>
        <taxon>Colletotrichum</taxon>
        <taxon>Colletotrichum gloeosporioides species complex</taxon>
    </lineage>
</organism>
<gene>
    <name evidence="3" type="ORF">GQ607_010417</name>
</gene>
<name>A0A8H3W4N4_9PEZI</name>
<evidence type="ECO:0000313" key="3">
    <source>
        <dbReference type="EMBL" id="KAF0322336.1"/>
    </source>
</evidence>
<keyword evidence="2" id="KW-1133">Transmembrane helix</keyword>
<protein>
    <submittedName>
        <fullName evidence="3">Uncharacterized protein</fullName>
    </submittedName>
</protein>
<feature type="transmembrane region" description="Helical" evidence="2">
    <location>
        <begin position="697"/>
        <end position="715"/>
    </location>
</feature>
<accession>A0A8H3W4N4</accession>
<feature type="transmembrane region" description="Helical" evidence="2">
    <location>
        <begin position="534"/>
        <end position="554"/>
    </location>
</feature>
<feature type="compositionally biased region" description="Acidic residues" evidence="1">
    <location>
        <begin position="384"/>
        <end position="393"/>
    </location>
</feature>
<dbReference type="EMBL" id="WOWK01000062">
    <property type="protein sequence ID" value="KAF0322336.1"/>
    <property type="molecule type" value="Genomic_DNA"/>
</dbReference>
<feature type="transmembrane region" description="Helical" evidence="2">
    <location>
        <begin position="7"/>
        <end position="33"/>
    </location>
</feature>